<dbReference type="PANTHER" id="PTHR43498">
    <property type="entry name" value="FERREDOXIN:COB-COM HETERODISULFIDE REDUCTASE SUBUNIT A"/>
    <property type="match status" value="1"/>
</dbReference>
<reference evidence="11 12" key="1">
    <citation type="submission" date="2018-06" db="EMBL/GenBank/DDBJ databases">
        <title>Extensive metabolic versatility and redundancy in microbially diverse, dynamic hydrothermal sediments.</title>
        <authorList>
            <person name="Dombrowski N."/>
            <person name="Teske A."/>
            <person name="Baker B.J."/>
        </authorList>
    </citation>
    <scope>NUCLEOTIDE SEQUENCE [LARGE SCALE GENOMIC DNA]</scope>
    <source>
        <strain evidence="11">B30_G17</strain>
    </source>
</reference>
<name>A0A497EUY0_9CREN</name>
<dbReference type="Pfam" id="PF00037">
    <property type="entry name" value="Fer4"/>
    <property type="match status" value="1"/>
</dbReference>
<dbReference type="InterPro" id="IPR017896">
    <property type="entry name" value="4Fe4S_Fe-S-bd"/>
</dbReference>
<dbReference type="Pfam" id="PF12838">
    <property type="entry name" value="Fer4_7"/>
    <property type="match status" value="1"/>
</dbReference>
<dbReference type="InterPro" id="IPR017900">
    <property type="entry name" value="4Fe4S_Fe_S_CS"/>
</dbReference>
<dbReference type="GO" id="GO:0051539">
    <property type="term" value="F:4 iron, 4 sulfur cluster binding"/>
    <property type="evidence" value="ECO:0007669"/>
    <property type="project" value="UniProtKB-UniRule"/>
</dbReference>
<comment type="subunit">
    <text evidence="9">The ferredoxin:CoB-CoM heterodisulfide reductase is composed of three subunits; HdrA, HdrB and HdrC.</text>
</comment>
<dbReference type="PANTHER" id="PTHR43498:SF1">
    <property type="entry name" value="COB--COM HETERODISULFIDE REDUCTASE IRON-SULFUR SUBUNIT A"/>
    <property type="match status" value="1"/>
</dbReference>
<dbReference type="Gene3D" id="3.30.70.20">
    <property type="match status" value="2"/>
</dbReference>
<dbReference type="PROSITE" id="PS51379">
    <property type="entry name" value="4FE4S_FER_2"/>
    <property type="match status" value="4"/>
</dbReference>
<keyword evidence="7 9" id="KW-0408">Iron</keyword>
<dbReference type="InterPro" id="IPR003813">
    <property type="entry name" value="MvhD/FlpD"/>
</dbReference>
<evidence type="ECO:0000256" key="3">
    <source>
        <dbReference type="ARBA" id="ARBA00022485"/>
    </source>
</evidence>
<evidence type="ECO:0000256" key="8">
    <source>
        <dbReference type="ARBA" id="ARBA00023014"/>
    </source>
</evidence>
<organism evidence="11 12">
    <name type="scientific">Thermoproteota archaeon</name>
    <dbReference type="NCBI Taxonomy" id="2056631"/>
    <lineage>
        <taxon>Archaea</taxon>
        <taxon>Thermoproteota</taxon>
    </lineage>
</organism>
<dbReference type="EC" id="1.8.-.-" evidence="9"/>
<dbReference type="Pfam" id="PF02662">
    <property type="entry name" value="FlpD"/>
    <property type="match status" value="1"/>
</dbReference>
<evidence type="ECO:0000256" key="5">
    <source>
        <dbReference type="ARBA" id="ARBA00022827"/>
    </source>
</evidence>
<evidence type="ECO:0000256" key="2">
    <source>
        <dbReference type="ARBA" id="ARBA00006561"/>
    </source>
</evidence>
<accession>A0A497EUY0</accession>
<evidence type="ECO:0000313" key="11">
    <source>
        <dbReference type="EMBL" id="RLE50929.1"/>
    </source>
</evidence>
<dbReference type="Gene3D" id="3.40.50.720">
    <property type="entry name" value="NAD(P)-binding Rossmann-like Domain"/>
    <property type="match status" value="1"/>
</dbReference>
<proteinExistence type="inferred from homology"/>
<protein>
    <recommendedName>
        <fullName evidence="9">CoB--CoM heterodisulfide reductase iron-sulfur subunit A</fullName>
        <ecNumber evidence="9">1.8.-.-</ecNumber>
    </recommendedName>
</protein>
<evidence type="ECO:0000256" key="7">
    <source>
        <dbReference type="ARBA" id="ARBA00023004"/>
    </source>
</evidence>
<keyword evidence="5 9" id="KW-0274">FAD</keyword>
<dbReference type="SUPFAM" id="SSF51905">
    <property type="entry name" value="FAD/NAD(P)-binding domain"/>
    <property type="match status" value="1"/>
</dbReference>
<evidence type="ECO:0000256" key="9">
    <source>
        <dbReference type="RuleBase" id="RU366072"/>
    </source>
</evidence>
<keyword evidence="9" id="KW-0285">Flavoprotein</keyword>
<dbReference type="UniPathway" id="UPA00647">
    <property type="reaction ID" value="UER00700"/>
</dbReference>
<comment type="similarity">
    <text evidence="2 9">Belongs to the HdrA family.</text>
</comment>
<sequence length="729" mass="80883">VIAACSPKFHEPTFMKLIQEAGLNPYLFEMANIREHCSWVHSNDPEGATRKAMDQVAAAVAKVRLNKPLEIKEFPIGNRVLVIGGGIAGIQAALDLADSGCKVYLVEKLPTIGGRMAQLSYTFPTDDCSLCILSPKMAAVYNHPNITLLTYSEVENVDGHVGNFKVTINVKPRYVDPSKCVACGLCAEKCPIKVPDEFNYGLRTRKAIYVPHEMAVPYKYLIDEQHCLYLTKGVCRICEKICPQQAINFEDKPKKLNVTVDAIIVATGYDPFDATKLEQYGYGKYANVIIAPQLERLVMPTGPTAGKVIRLSDGKIAKRIAFIQCVGSRDKTINRPGCSRICCMYAVKQAMILKRQDITRDVYIFYIDLRAFGKGFEEYYMRAQEMGVQFIRGRVAEVVEDPITKNIIVRAEDTLTGRMIELEFDLVVLSVGLVPSAGTEKLAKILKIATGPDGFFLEAHPKYRPVDTLREGIFICGCAQGPKDIADTVAQASAAAGRALRLISQRRIVIEPIKAYVIEELCDGCGKCIDKCPLGAITIEDKVAKINEAICNGCGSCIPYCPKNAIDLKHYTEEQLIEEIKAILTGKEEGEIRVLAFFDDSCTYRAADLAGTSRITYTNKVRVIRVPSSSRLTPRIILSAFKYGADGVFIGDCLPGGSPYHPKVLDVINDLMRKTRALMRRYRIDARRIRFDTIAVDTAERLAKDLDELVVLVERLGPLKPQDRAKIKI</sequence>
<gene>
    <name evidence="11" type="ORF">DRJ21_01155</name>
</gene>
<dbReference type="GO" id="GO:0016491">
    <property type="term" value="F:oxidoreductase activity"/>
    <property type="evidence" value="ECO:0007669"/>
    <property type="project" value="UniProtKB-UniRule"/>
</dbReference>
<evidence type="ECO:0000256" key="6">
    <source>
        <dbReference type="ARBA" id="ARBA00023002"/>
    </source>
</evidence>
<comment type="cofactor">
    <cofactor evidence="9">
        <name>[4Fe-4S] cluster</name>
        <dbReference type="ChEBI" id="CHEBI:49883"/>
    </cofactor>
</comment>
<evidence type="ECO:0000256" key="1">
    <source>
        <dbReference type="ARBA" id="ARBA00001974"/>
    </source>
</evidence>
<feature type="non-terminal residue" evidence="11">
    <location>
        <position position="1"/>
    </location>
</feature>
<dbReference type="GO" id="GO:0046872">
    <property type="term" value="F:metal ion binding"/>
    <property type="evidence" value="ECO:0007669"/>
    <property type="project" value="UniProtKB-KW"/>
</dbReference>
<dbReference type="AlphaFoldDB" id="A0A497EUY0"/>
<keyword evidence="3 9" id="KW-0004">4Fe-4S</keyword>
<comment type="function">
    <text evidence="9">Part of a complex that catalyzes the reversible reduction of CoM-S-S-CoB to the thiol-coenzymes H-S-CoM (coenzyme M) and H-S-CoB (coenzyme B).</text>
</comment>
<feature type="domain" description="4Fe-4S ferredoxin-type" evidence="10">
    <location>
        <begin position="544"/>
        <end position="571"/>
    </location>
</feature>
<dbReference type="InterPro" id="IPR039650">
    <property type="entry name" value="HdrA-like"/>
</dbReference>
<comment type="caution">
    <text evidence="11">The sequence shown here is derived from an EMBL/GenBank/DDBJ whole genome shotgun (WGS) entry which is preliminary data.</text>
</comment>
<dbReference type="Proteomes" id="UP000281962">
    <property type="component" value="Unassembled WGS sequence"/>
</dbReference>
<dbReference type="InterPro" id="IPR023753">
    <property type="entry name" value="FAD/NAD-binding_dom"/>
</dbReference>
<keyword evidence="4 9" id="KW-0479">Metal-binding</keyword>
<dbReference type="SUPFAM" id="SSF54862">
    <property type="entry name" value="4Fe-4S ferredoxins"/>
    <property type="match status" value="1"/>
</dbReference>
<dbReference type="Pfam" id="PF07992">
    <property type="entry name" value="Pyr_redox_2"/>
    <property type="match status" value="1"/>
</dbReference>
<dbReference type="EMBL" id="QMQY01000035">
    <property type="protein sequence ID" value="RLE50929.1"/>
    <property type="molecule type" value="Genomic_DNA"/>
</dbReference>
<comment type="pathway">
    <text evidence="9">Cofactor metabolism; coenzyme M-coenzyme B heterodisulfide reduction; coenzyme B and coenzyme M from coenzyme M-coenzyme B heterodisulfide: step 1/1.</text>
</comment>
<evidence type="ECO:0000256" key="4">
    <source>
        <dbReference type="ARBA" id="ARBA00022723"/>
    </source>
</evidence>
<comment type="cofactor">
    <cofactor evidence="1 9">
        <name>FAD</name>
        <dbReference type="ChEBI" id="CHEBI:57692"/>
    </cofactor>
</comment>
<keyword evidence="8 9" id="KW-0411">Iron-sulfur</keyword>
<evidence type="ECO:0000259" key="10">
    <source>
        <dbReference type="PROSITE" id="PS51379"/>
    </source>
</evidence>
<feature type="domain" description="4Fe-4S ferredoxin-type" evidence="10">
    <location>
        <begin position="171"/>
        <end position="200"/>
    </location>
</feature>
<evidence type="ECO:0000313" key="12">
    <source>
        <dbReference type="Proteomes" id="UP000281962"/>
    </source>
</evidence>
<dbReference type="PROSITE" id="PS00198">
    <property type="entry name" value="4FE4S_FER_1"/>
    <property type="match status" value="2"/>
</dbReference>
<keyword evidence="6 9" id="KW-0560">Oxidoreductase</keyword>
<feature type="domain" description="4Fe-4S ferredoxin-type" evidence="10">
    <location>
        <begin position="218"/>
        <end position="252"/>
    </location>
</feature>
<feature type="domain" description="4Fe-4S ferredoxin-type" evidence="10">
    <location>
        <begin position="513"/>
        <end position="542"/>
    </location>
</feature>
<dbReference type="InterPro" id="IPR036188">
    <property type="entry name" value="FAD/NAD-bd_sf"/>
</dbReference>